<dbReference type="Proteomes" id="UP000054248">
    <property type="component" value="Unassembled WGS sequence"/>
</dbReference>
<evidence type="ECO:0000313" key="1">
    <source>
        <dbReference type="EMBL" id="KIO26095.1"/>
    </source>
</evidence>
<proteinExistence type="predicted"/>
<protein>
    <submittedName>
        <fullName evidence="1">Uncharacterized protein</fullName>
    </submittedName>
</protein>
<name>A0A0C3Q8F8_9AGAM</name>
<dbReference type="Pfam" id="PF18758">
    <property type="entry name" value="KDZ"/>
    <property type="match status" value="1"/>
</dbReference>
<dbReference type="EMBL" id="KN823030">
    <property type="protein sequence ID" value="KIO26095.1"/>
    <property type="molecule type" value="Genomic_DNA"/>
</dbReference>
<keyword evidence="2" id="KW-1185">Reference proteome</keyword>
<gene>
    <name evidence="1" type="ORF">M407DRAFT_74999</name>
</gene>
<reference evidence="2" key="2">
    <citation type="submission" date="2015-01" db="EMBL/GenBank/DDBJ databases">
        <title>Evolutionary Origins and Diversification of the Mycorrhizal Mutualists.</title>
        <authorList>
            <consortium name="DOE Joint Genome Institute"/>
            <consortium name="Mycorrhizal Genomics Consortium"/>
            <person name="Kohler A."/>
            <person name="Kuo A."/>
            <person name="Nagy L.G."/>
            <person name="Floudas D."/>
            <person name="Copeland A."/>
            <person name="Barry K.W."/>
            <person name="Cichocki N."/>
            <person name="Veneault-Fourrey C."/>
            <person name="LaButti K."/>
            <person name="Lindquist E.A."/>
            <person name="Lipzen A."/>
            <person name="Lundell T."/>
            <person name="Morin E."/>
            <person name="Murat C."/>
            <person name="Riley R."/>
            <person name="Ohm R."/>
            <person name="Sun H."/>
            <person name="Tunlid A."/>
            <person name="Henrissat B."/>
            <person name="Grigoriev I.V."/>
            <person name="Hibbett D.S."/>
            <person name="Martin F."/>
        </authorList>
    </citation>
    <scope>NUCLEOTIDE SEQUENCE [LARGE SCALE GENOMIC DNA]</scope>
    <source>
        <strain evidence="2">MUT 4182</strain>
    </source>
</reference>
<dbReference type="STRING" id="1051891.A0A0C3Q8F8"/>
<dbReference type="InterPro" id="IPR040521">
    <property type="entry name" value="KDZ"/>
</dbReference>
<sequence length="193" mass="21839">MAGDPGYAPAGARLLDVTGVFCVSCRHVFICPNAVVDFRKGERYRPVDVCFSGPLNSSYQSGLRYFVITYDIACKYGVNFKKRCCDPSCKFVLIPTAEEEMFIVFCVNKFHQESHDDNCGAKNSLNYTKFVGRTCGEGVETIWAKLNWLRSSTREMSPGMRIEVLSEHFNDWNWQKVLGIGKPPWMRAPGDHS</sequence>
<dbReference type="OrthoDB" id="3257768at2759"/>
<reference evidence="1 2" key="1">
    <citation type="submission" date="2014-04" db="EMBL/GenBank/DDBJ databases">
        <authorList>
            <consortium name="DOE Joint Genome Institute"/>
            <person name="Kuo A."/>
            <person name="Girlanda M."/>
            <person name="Perotto S."/>
            <person name="Kohler A."/>
            <person name="Nagy L.G."/>
            <person name="Floudas D."/>
            <person name="Copeland A."/>
            <person name="Barry K.W."/>
            <person name="Cichocki N."/>
            <person name="Veneault-Fourrey C."/>
            <person name="LaButti K."/>
            <person name="Lindquist E.A."/>
            <person name="Lipzen A."/>
            <person name="Lundell T."/>
            <person name="Morin E."/>
            <person name="Murat C."/>
            <person name="Sun H."/>
            <person name="Tunlid A."/>
            <person name="Henrissat B."/>
            <person name="Grigoriev I.V."/>
            <person name="Hibbett D.S."/>
            <person name="Martin F."/>
            <person name="Nordberg H.P."/>
            <person name="Cantor M.N."/>
            <person name="Hua S.X."/>
        </authorList>
    </citation>
    <scope>NUCLEOTIDE SEQUENCE [LARGE SCALE GENOMIC DNA]</scope>
    <source>
        <strain evidence="1 2">MUT 4182</strain>
    </source>
</reference>
<dbReference type="AlphaFoldDB" id="A0A0C3Q8F8"/>
<evidence type="ECO:0000313" key="2">
    <source>
        <dbReference type="Proteomes" id="UP000054248"/>
    </source>
</evidence>
<accession>A0A0C3Q8F8</accession>
<dbReference type="HOGENOM" id="CLU_003703_5_1_1"/>
<organism evidence="1 2">
    <name type="scientific">Tulasnella calospora MUT 4182</name>
    <dbReference type="NCBI Taxonomy" id="1051891"/>
    <lineage>
        <taxon>Eukaryota</taxon>
        <taxon>Fungi</taxon>
        <taxon>Dikarya</taxon>
        <taxon>Basidiomycota</taxon>
        <taxon>Agaricomycotina</taxon>
        <taxon>Agaricomycetes</taxon>
        <taxon>Cantharellales</taxon>
        <taxon>Tulasnellaceae</taxon>
        <taxon>Tulasnella</taxon>
    </lineage>
</organism>